<feature type="non-terminal residue" evidence="11">
    <location>
        <position position="564"/>
    </location>
</feature>
<feature type="compositionally biased region" description="Low complexity" evidence="9">
    <location>
        <begin position="431"/>
        <end position="443"/>
    </location>
</feature>
<comment type="caution">
    <text evidence="11">The sequence shown here is derived from an EMBL/GenBank/DDBJ whole genome shotgun (WGS) entry which is preliminary data.</text>
</comment>
<gene>
    <name evidence="11" type="ORF">BGW38_003314</name>
</gene>
<keyword evidence="5" id="KW-0418">Kinase</keyword>
<organism evidence="11 12">
    <name type="scientific">Lunasporangiospora selenospora</name>
    <dbReference type="NCBI Taxonomy" id="979761"/>
    <lineage>
        <taxon>Eukaryota</taxon>
        <taxon>Fungi</taxon>
        <taxon>Fungi incertae sedis</taxon>
        <taxon>Mucoromycota</taxon>
        <taxon>Mortierellomycotina</taxon>
        <taxon>Mortierellomycetes</taxon>
        <taxon>Mortierellales</taxon>
        <taxon>Mortierellaceae</taxon>
        <taxon>Lunasporangiospora</taxon>
    </lineage>
</organism>
<feature type="compositionally biased region" description="Low complexity" evidence="9">
    <location>
        <begin position="537"/>
        <end position="564"/>
    </location>
</feature>
<reference evidence="11" key="1">
    <citation type="journal article" date="2020" name="Fungal Divers.">
        <title>Resolving the Mortierellaceae phylogeny through synthesis of multi-gene phylogenetics and phylogenomics.</title>
        <authorList>
            <person name="Vandepol N."/>
            <person name="Liber J."/>
            <person name="Desiro A."/>
            <person name="Na H."/>
            <person name="Kennedy M."/>
            <person name="Barry K."/>
            <person name="Grigoriev I.V."/>
            <person name="Miller A.N."/>
            <person name="O'Donnell K."/>
            <person name="Stajich J.E."/>
            <person name="Bonito G."/>
        </authorList>
    </citation>
    <scope>NUCLEOTIDE SEQUENCE</scope>
    <source>
        <strain evidence="11">KOD1015</strain>
    </source>
</reference>
<feature type="compositionally biased region" description="Polar residues" evidence="9">
    <location>
        <begin position="263"/>
        <end position="279"/>
    </location>
</feature>
<comment type="catalytic activity">
    <reaction evidence="7">
        <text>L-threonyl-[protein] + ATP = O-phospho-L-threonyl-[protein] + ADP + H(+)</text>
        <dbReference type="Rhea" id="RHEA:46608"/>
        <dbReference type="Rhea" id="RHEA-COMP:11060"/>
        <dbReference type="Rhea" id="RHEA-COMP:11605"/>
        <dbReference type="ChEBI" id="CHEBI:15378"/>
        <dbReference type="ChEBI" id="CHEBI:30013"/>
        <dbReference type="ChEBI" id="CHEBI:30616"/>
        <dbReference type="ChEBI" id="CHEBI:61977"/>
        <dbReference type="ChEBI" id="CHEBI:456216"/>
        <dbReference type="EC" id="2.7.11.1"/>
    </reaction>
</comment>
<evidence type="ECO:0000256" key="1">
    <source>
        <dbReference type="ARBA" id="ARBA00012513"/>
    </source>
</evidence>
<dbReference type="InterPro" id="IPR028375">
    <property type="entry name" value="KA1/Ssp2_C"/>
</dbReference>
<feature type="region of interest" description="Disordered" evidence="9">
    <location>
        <begin position="533"/>
        <end position="564"/>
    </location>
</feature>
<evidence type="ECO:0000313" key="12">
    <source>
        <dbReference type="Proteomes" id="UP000780801"/>
    </source>
</evidence>
<dbReference type="SUPFAM" id="SSF103243">
    <property type="entry name" value="KA1-like"/>
    <property type="match status" value="1"/>
</dbReference>
<dbReference type="OrthoDB" id="193931at2759"/>
<evidence type="ECO:0000256" key="7">
    <source>
        <dbReference type="ARBA" id="ARBA00047899"/>
    </source>
</evidence>
<evidence type="ECO:0000256" key="5">
    <source>
        <dbReference type="ARBA" id="ARBA00022777"/>
    </source>
</evidence>
<evidence type="ECO:0000256" key="6">
    <source>
        <dbReference type="ARBA" id="ARBA00022840"/>
    </source>
</evidence>
<keyword evidence="12" id="KW-1185">Reference proteome</keyword>
<dbReference type="EC" id="2.7.11.1" evidence="1"/>
<keyword evidence="6" id="KW-0067">ATP-binding</keyword>
<dbReference type="PROSITE" id="PS50032">
    <property type="entry name" value="KA1"/>
    <property type="match status" value="1"/>
</dbReference>
<evidence type="ECO:0000256" key="3">
    <source>
        <dbReference type="ARBA" id="ARBA00022679"/>
    </source>
</evidence>
<protein>
    <recommendedName>
        <fullName evidence="1">non-specific serine/threonine protein kinase</fullName>
        <ecNumber evidence="1">2.7.11.1</ecNumber>
    </recommendedName>
</protein>
<keyword evidence="3" id="KW-0808">Transferase</keyword>
<feature type="region of interest" description="Disordered" evidence="9">
    <location>
        <begin position="85"/>
        <end position="125"/>
    </location>
</feature>
<dbReference type="Proteomes" id="UP000780801">
    <property type="component" value="Unassembled WGS sequence"/>
</dbReference>
<feature type="region of interest" description="Disordered" evidence="9">
    <location>
        <begin position="431"/>
        <end position="459"/>
    </location>
</feature>
<keyword evidence="2" id="KW-0723">Serine/threonine-protein kinase</keyword>
<evidence type="ECO:0000256" key="8">
    <source>
        <dbReference type="ARBA" id="ARBA00048679"/>
    </source>
</evidence>
<evidence type="ECO:0000256" key="2">
    <source>
        <dbReference type="ARBA" id="ARBA00022527"/>
    </source>
</evidence>
<dbReference type="AlphaFoldDB" id="A0A9P6FRC3"/>
<evidence type="ECO:0000256" key="4">
    <source>
        <dbReference type="ARBA" id="ARBA00022741"/>
    </source>
</evidence>
<dbReference type="EMBL" id="JAABOA010002248">
    <property type="protein sequence ID" value="KAF9580153.1"/>
    <property type="molecule type" value="Genomic_DNA"/>
</dbReference>
<keyword evidence="4" id="KW-0547">Nucleotide-binding</keyword>
<name>A0A9P6FRC3_9FUNG</name>
<evidence type="ECO:0000256" key="9">
    <source>
        <dbReference type="SAM" id="MobiDB-lite"/>
    </source>
</evidence>
<sequence>FRSHFFYLSSSFFIPSKLAKHGSEKYSVEPSEDTRPKEVLVSSTLGSVDVKVAGAGASTISMATNADGAISMDSTDSTMTNATQLGQHHRSGSGGSGTGVSSIQQQQQQQQVALPSSSTTSEPVNLDPYRALKEGKDPTLAELIQALPPNWTDSKLRMHSGAVELSALSDHHPAEILFHIKKVVLRLGLEIRTSSGFKIKCVRRKRRSPGSVISNGAGQGAAVGHSSGIATSQTGGAGVGSGSTGLNVANSVRGMFGGHRHGSSSGVTGTPDDTASVMSSNLSVDREAWISARGGGAGTQQPGATSTPHTITKKKNGFRTLLFNNGTSLSLSSSSSPSSAQLPSVHKFLNSAMSGSGSIPNNRPLTQTMNGSSQGLGSPVLYSGHASASTTAVEQTIAGLSVSDISTHGMPAESKGKQVVHDEITPMAGALNLNNNNGSSYSPQQPPPHLQPHSNQHQPLASSIAEYGTLYGEDSFDSGDEIRFSIELCRIKNLHGLYSVDIRRVKGNLWAYKFLYYALLKEMDFEGQGGYTSGGMQSLQQQQQQQQQQPPSPQLQAQSHSYFS</sequence>
<evidence type="ECO:0000313" key="11">
    <source>
        <dbReference type="EMBL" id="KAF9580153.1"/>
    </source>
</evidence>
<dbReference type="GO" id="GO:0004674">
    <property type="term" value="F:protein serine/threonine kinase activity"/>
    <property type="evidence" value="ECO:0007669"/>
    <property type="project" value="UniProtKB-KW"/>
</dbReference>
<feature type="region of interest" description="Disordered" evidence="9">
    <location>
        <begin position="209"/>
        <end position="279"/>
    </location>
</feature>
<comment type="catalytic activity">
    <reaction evidence="8">
        <text>L-seryl-[protein] + ATP = O-phospho-L-seryl-[protein] + ADP + H(+)</text>
        <dbReference type="Rhea" id="RHEA:17989"/>
        <dbReference type="Rhea" id="RHEA-COMP:9863"/>
        <dbReference type="Rhea" id="RHEA-COMP:11604"/>
        <dbReference type="ChEBI" id="CHEBI:15378"/>
        <dbReference type="ChEBI" id="CHEBI:29999"/>
        <dbReference type="ChEBI" id="CHEBI:30616"/>
        <dbReference type="ChEBI" id="CHEBI:83421"/>
        <dbReference type="ChEBI" id="CHEBI:456216"/>
        <dbReference type="EC" id="2.7.11.1"/>
    </reaction>
</comment>
<evidence type="ECO:0000259" key="10">
    <source>
        <dbReference type="PROSITE" id="PS50032"/>
    </source>
</evidence>
<proteinExistence type="predicted"/>
<dbReference type="GO" id="GO:0005524">
    <property type="term" value="F:ATP binding"/>
    <property type="evidence" value="ECO:0007669"/>
    <property type="project" value="UniProtKB-KW"/>
</dbReference>
<accession>A0A9P6FRC3</accession>
<dbReference type="Gene3D" id="3.30.310.80">
    <property type="entry name" value="Kinase associated domain 1, KA1"/>
    <property type="match status" value="1"/>
</dbReference>
<feature type="domain" description="KA1" evidence="10">
    <location>
        <begin position="475"/>
        <end position="525"/>
    </location>
</feature>
<dbReference type="Pfam" id="PF02149">
    <property type="entry name" value="KA1"/>
    <property type="match status" value="1"/>
</dbReference>
<feature type="compositionally biased region" description="Low complexity" evidence="9">
    <location>
        <begin position="99"/>
        <end position="118"/>
    </location>
</feature>
<dbReference type="InterPro" id="IPR001772">
    <property type="entry name" value="KA1_dom"/>
</dbReference>